<keyword evidence="1" id="KW-1133">Transmembrane helix</keyword>
<feature type="transmembrane region" description="Helical" evidence="1">
    <location>
        <begin position="313"/>
        <end position="333"/>
    </location>
</feature>
<feature type="transmembrane region" description="Helical" evidence="1">
    <location>
        <begin position="288"/>
        <end position="307"/>
    </location>
</feature>
<comment type="caution">
    <text evidence="2">The sequence shown here is derived from an EMBL/GenBank/DDBJ whole genome shotgun (WGS) entry which is preliminary data.</text>
</comment>
<feature type="transmembrane region" description="Helical" evidence="1">
    <location>
        <begin position="262"/>
        <end position="281"/>
    </location>
</feature>
<feature type="transmembrane region" description="Helical" evidence="1">
    <location>
        <begin position="186"/>
        <end position="203"/>
    </location>
</feature>
<reference evidence="2 3" key="1">
    <citation type="submission" date="2016-12" db="EMBL/GenBank/DDBJ databases">
        <title>Thioflexothrix psekupsii D3 genome sequencing and assembly.</title>
        <authorList>
            <person name="Fomenkov A."/>
            <person name="Vincze T."/>
            <person name="Grabovich M."/>
            <person name="Anton B.P."/>
            <person name="Dubinina G."/>
            <person name="Orlova M."/>
            <person name="Belousova E."/>
            <person name="Roberts R.J."/>
        </authorList>
    </citation>
    <scope>NUCLEOTIDE SEQUENCE [LARGE SCALE GENOMIC DNA]</scope>
    <source>
        <strain evidence="2">D3</strain>
    </source>
</reference>
<evidence type="ECO:0008006" key="4">
    <source>
        <dbReference type="Google" id="ProtNLM"/>
    </source>
</evidence>
<evidence type="ECO:0000313" key="2">
    <source>
        <dbReference type="EMBL" id="OUD12548.1"/>
    </source>
</evidence>
<proteinExistence type="predicted"/>
<keyword evidence="1" id="KW-0812">Transmembrane</keyword>
<feature type="transmembrane region" description="Helical" evidence="1">
    <location>
        <begin position="21"/>
        <end position="39"/>
    </location>
</feature>
<feature type="transmembrane region" description="Helical" evidence="1">
    <location>
        <begin position="163"/>
        <end position="180"/>
    </location>
</feature>
<keyword evidence="1" id="KW-0472">Membrane</keyword>
<name>A0A251X629_9GAMM</name>
<protein>
    <recommendedName>
        <fullName evidence="4">Glycosyltransferase RgtA/B/C/D-like domain-containing protein</fullName>
    </recommendedName>
</protein>
<sequence length="658" mass="76432">MHPNQFQFDKRWLNQVINEKNFISLGVITLIFLSLIGFGQPANVNLDPSWTAALGYAFTHHWQAGVDYIFTFAPLGYHQHFHSAYLPELFKSFLIFQIVISLSLSILFLYALRFIKSDLDKILYFVLLITVSLGWHLEPKYFLALHIIFIFSIHLLTRYDFTWINYFGLLLAFLALIIIGMGKFTFFVWTGIAVTGIIFMAWWQHSWKIALVILLSFIFLFSLVWLILGQSLANIPIFIINSIEITKGYSEAMSLGYLPTQLFYALAIFLCFLGLVVLNIATQSNKMAALVTGTVLLLSLFLAFKAGFVRQGLHVLIFFPTALTLVFLMNDYSNVSKIVYLIQRVLRYAVVVFSLYGVLISGGFGIPHHAENFLGLWNRRVITNINTLADLPKLTQHYQSSWNNLKSQYELPEMRKIIANSTVDIFSWDQMIIFLNNFNWHPRPVFQSYTVYTKKLMDINQQFFLNNPPEFIIFKLQTIDHQFPLLNDAESYKILLQNYKPVIEEKGYLLLQYIAKQQSTFSSPILLEQDIKEGEWLNVEQWTDQPFLLTLDIDKSLLGKIYTTFYRLPEVYLETKTSEEKILRHRLIPRMAETGFLYNPLILSQQDINQWYTGETLTSVNELRLIIQPAWIQRLFSPKLGVKLTAFERGQKLMTKTN</sequence>
<feature type="transmembrane region" description="Helical" evidence="1">
    <location>
        <begin position="119"/>
        <end position="135"/>
    </location>
</feature>
<gene>
    <name evidence="2" type="ORF">TPSD3_15800</name>
</gene>
<evidence type="ECO:0000313" key="3">
    <source>
        <dbReference type="Proteomes" id="UP000194798"/>
    </source>
</evidence>
<dbReference type="Proteomes" id="UP000194798">
    <property type="component" value="Unassembled WGS sequence"/>
</dbReference>
<evidence type="ECO:0000256" key="1">
    <source>
        <dbReference type="SAM" id="Phobius"/>
    </source>
</evidence>
<accession>A0A251X629</accession>
<feature type="transmembrane region" description="Helical" evidence="1">
    <location>
        <begin position="93"/>
        <end position="112"/>
    </location>
</feature>
<feature type="transmembrane region" description="Helical" evidence="1">
    <location>
        <begin position="141"/>
        <end position="156"/>
    </location>
</feature>
<keyword evidence="3" id="KW-1185">Reference proteome</keyword>
<dbReference type="EMBL" id="MSLT01000023">
    <property type="protein sequence ID" value="OUD12548.1"/>
    <property type="molecule type" value="Genomic_DNA"/>
</dbReference>
<dbReference type="AlphaFoldDB" id="A0A251X629"/>
<organism evidence="2 3">
    <name type="scientific">Thioflexithrix psekupsensis</name>
    <dbReference type="NCBI Taxonomy" id="1570016"/>
    <lineage>
        <taxon>Bacteria</taxon>
        <taxon>Pseudomonadati</taxon>
        <taxon>Pseudomonadota</taxon>
        <taxon>Gammaproteobacteria</taxon>
        <taxon>Thiotrichales</taxon>
        <taxon>Thioflexithrix</taxon>
    </lineage>
</organism>
<feature type="transmembrane region" description="Helical" evidence="1">
    <location>
        <begin position="345"/>
        <end position="366"/>
    </location>
</feature>
<feature type="transmembrane region" description="Helical" evidence="1">
    <location>
        <begin position="210"/>
        <end position="228"/>
    </location>
</feature>